<dbReference type="AlphaFoldDB" id="A0ABD6CXE3"/>
<evidence type="ECO:0000256" key="1">
    <source>
        <dbReference type="SAM" id="Phobius"/>
    </source>
</evidence>
<accession>A0ABD6CXE3</accession>
<keyword evidence="1" id="KW-1133">Transmembrane helix</keyword>
<keyword evidence="3" id="KW-1185">Reference proteome</keyword>
<keyword evidence="1" id="KW-0812">Transmembrane</keyword>
<dbReference type="Proteomes" id="UP001597075">
    <property type="component" value="Unassembled WGS sequence"/>
</dbReference>
<gene>
    <name evidence="2" type="ORF">ACFSBJ_09095</name>
</gene>
<keyword evidence="1" id="KW-0472">Membrane</keyword>
<dbReference type="EMBL" id="JBHUDL010000010">
    <property type="protein sequence ID" value="MFD1633887.1"/>
    <property type="molecule type" value="Genomic_DNA"/>
</dbReference>
<organism evidence="2 3">
    <name type="scientific">Haloplanus ruber</name>
    <dbReference type="NCBI Taxonomy" id="869892"/>
    <lineage>
        <taxon>Archaea</taxon>
        <taxon>Methanobacteriati</taxon>
        <taxon>Methanobacteriota</taxon>
        <taxon>Stenosarchaea group</taxon>
        <taxon>Halobacteria</taxon>
        <taxon>Halobacteriales</taxon>
        <taxon>Haloferacaceae</taxon>
        <taxon>Haloplanus</taxon>
    </lineage>
</organism>
<comment type="caution">
    <text evidence="2">The sequence shown here is derived from an EMBL/GenBank/DDBJ whole genome shotgun (WGS) entry which is preliminary data.</text>
</comment>
<dbReference type="PROSITE" id="PS51257">
    <property type="entry name" value="PROKAR_LIPOPROTEIN"/>
    <property type="match status" value="1"/>
</dbReference>
<protein>
    <submittedName>
        <fullName evidence="2">Uncharacterized protein</fullName>
    </submittedName>
</protein>
<proteinExistence type="predicted"/>
<dbReference type="InterPro" id="IPR055970">
    <property type="entry name" value="DUF7548"/>
</dbReference>
<evidence type="ECO:0000313" key="2">
    <source>
        <dbReference type="EMBL" id="MFD1633887.1"/>
    </source>
</evidence>
<reference evidence="2 3" key="1">
    <citation type="journal article" date="2019" name="Int. J. Syst. Evol. Microbiol.">
        <title>The Global Catalogue of Microorganisms (GCM) 10K type strain sequencing project: providing services to taxonomists for standard genome sequencing and annotation.</title>
        <authorList>
            <consortium name="The Broad Institute Genomics Platform"/>
            <consortium name="The Broad Institute Genome Sequencing Center for Infectious Disease"/>
            <person name="Wu L."/>
            <person name="Ma J."/>
        </authorList>
    </citation>
    <scope>NUCLEOTIDE SEQUENCE [LARGE SCALE GENOMIC DNA]</scope>
    <source>
        <strain evidence="2 3">CGMCC 1.10594</strain>
    </source>
</reference>
<feature type="transmembrane region" description="Helical" evidence="1">
    <location>
        <begin position="7"/>
        <end position="29"/>
    </location>
</feature>
<name>A0ABD6CXE3_9EURY</name>
<feature type="transmembrane region" description="Helical" evidence="1">
    <location>
        <begin position="74"/>
        <end position="94"/>
    </location>
</feature>
<feature type="transmembrane region" description="Helical" evidence="1">
    <location>
        <begin position="41"/>
        <end position="62"/>
    </location>
</feature>
<sequence length="136" mass="13969">MRTEQAAPVLGIVGCLAVVVVLALPFALFPDWGTELGRYYTSGPLGVGTVLALALVGGIVFIAGARGRTDPTTAAGIAVPLGVVAFVVALWWAIAAPLDPLFGFPASWITGLRWIVVAVTGVVPLAAALYAWAILD</sequence>
<evidence type="ECO:0000313" key="3">
    <source>
        <dbReference type="Proteomes" id="UP001597075"/>
    </source>
</evidence>
<dbReference type="RefSeq" id="WP_256404154.1">
    <property type="nucleotide sequence ID" value="NZ_CP187151.1"/>
</dbReference>
<dbReference type="Pfam" id="PF24416">
    <property type="entry name" value="DUF7548"/>
    <property type="match status" value="1"/>
</dbReference>
<feature type="transmembrane region" description="Helical" evidence="1">
    <location>
        <begin position="114"/>
        <end position="135"/>
    </location>
</feature>